<evidence type="ECO:0000313" key="8">
    <source>
        <dbReference type="Proteomes" id="UP000030665"/>
    </source>
</evidence>
<keyword evidence="4" id="KW-0256">Endoplasmic reticulum</keyword>
<dbReference type="InterPro" id="IPR052374">
    <property type="entry name" value="SERAC1"/>
</dbReference>
<keyword evidence="8" id="KW-1185">Reference proteome</keyword>
<evidence type="ECO:0000313" key="7">
    <source>
        <dbReference type="EMBL" id="CDW53938.1"/>
    </source>
</evidence>
<dbReference type="AlphaFoldDB" id="A0A077Z2J0"/>
<gene>
    <name evidence="7" type="ORF">TTRE_0000220701</name>
</gene>
<evidence type="ECO:0000256" key="2">
    <source>
        <dbReference type="ARBA" id="ARBA00004240"/>
    </source>
</evidence>
<dbReference type="EMBL" id="HG805874">
    <property type="protein sequence ID" value="CDW53938.1"/>
    <property type="molecule type" value="Genomic_DNA"/>
</dbReference>
<dbReference type="PANTHER" id="PTHR48182:SF2">
    <property type="entry name" value="PROTEIN SERAC1"/>
    <property type="match status" value="1"/>
</dbReference>
<organism evidence="7 8">
    <name type="scientific">Trichuris trichiura</name>
    <name type="common">Whipworm</name>
    <name type="synonym">Trichocephalus trichiurus</name>
    <dbReference type="NCBI Taxonomy" id="36087"/>
    <lineage>
        <taxon>Eukaryota</taxon>
        <taxon>Metazoa</taxon>
        <taxon>Ecdysozoa</taxon>
        <taxon>Nematoda</taxon>
        <taxon>Enoplea</taxon>
        <taxon>Dorylaimia</taxon>
        <taxon>Trichinellida</taxon>
        <taxon>Trichuridae</taxon>
        <taxon>Trichuris</taxon>
    </lineage>
</organism>
<dbReference type="GO" id="GO:0005739">
    <property type="term" value="C:mitochondrion"/>
    <property type="evidence" value="ECO:0007669"/>
    <property type="project" value="UniProtKB-SubCell"/>
</dbReference>
<evidence type="ECO:0000256" key="1">
    <source>
        <dbReference type="ARBA" id="ARBA00004173"/>
    </source>
</evidence>
<proteinExistence type="predicted"/>
<keyword evidence="5" id="KW-0496">Mitochondrion</keyword>
<evidence type="ECO:0000256" key="4">
    <source>
        <dbReference type="ARBA" id="ARBA00022824"/>
    </source>
</evidence>
<dbReference type="GO" id="GO:0016020">
    <property type="term" value="C:membrane"/>
    <property type="evidence" value="ECO:0007669"/>
    <property type="project" value="UniProtKB-SubCell"/>
</dbReference>
<comment type="subcellular location">
    <subcellularLocation>
        <location evidence="2">Endoplasmic reticulum</location>
    </subcellularLocation>
    <subcellularLocation>
        <location evidence="3">Membrane</location>
    </subcellularLocation>
    <subcellularLocation>
        <location evidence="1">Mitochondrion</location>
    </subcellularLocation>
</comment>
<dbReference type="PANTHER" id="PTHR48182">
    <property type="entry name" value="PROTEIN SERAC1"/>
    <property type="match status" value="1"/>
</dbReference>
<reference evidence="7" key="2">
    <citation type="submission" date="2014-03" db="EMBL/GenBank/DDBJ databases">
        <title>The whipworm genome and dual-species transcriptomics of an intimate host-pathogen interaction.</title>
        <authorList>
            <person name="Foth B.J."/>
            <person name="Tsai I.J."/>
            <person name="Reid A.J."/>
            <person name="Bancroft A.J."/>
            <person name="Nichol S."/>
            <person name="Tracey A."/>
            <person name="Holroyd N."/>
            <person name="Cotton J.A."/>
            <person name="Stanley E.J."/>
            <person name="Zarowiecki M."/>
            <person name="Liu J.Z."/>
            <person name="Huckvale T."/>
            <person name="Cooper P.J."/>
            <person name="Grencis R.K."/>
            <person name="Berriman M."/>
        </authorList>
    </citation>
    <scope>NUCLEOTIDE SEQUENCE [LARGE SCALE GENOMIC DNA]</scope>
</reference>
<accession>A0A077Z2J0</accession>
<dbReference type="InterPro" id="IPR029058">
    <property type="entry name" value="AB_hydrolase_fold"/>
</dbReference>
<reference evidence="7" key="1">
    <citation type="submission" date="2014-01" db="EMBL/GenBank/DDBJ databases">
        <authorList>
            <person name="Aslett M."/>
        </authorList>
    </citation>
    <scope>NUCLEOTIDE SEQUENCE</scope>
</reference>
<name>A0A077Z2J0_TRITR</name>
<dbReference type="STRING" id="36087.A0A077Z2J0"/>
<evidence type="ECO:0000256" key="5">
    <source>
        <dbReference type="ARBA" id="ARBA00023128"/>
    </source>
</evidence>
<evidence type="ECO:0000256" key="3">
    <source>
        <dbReference type="ARBA" id="ARBA00004370"/>
    </source>
</evidence>
<protein>
    <recommendedName>
        <fullName evidence="9">Protein SERAC1</fullName>
    </recommendedName>
</protein>
<dbReference type="GO" id="GO:0005783">
    <property type="term" value="C:endoplasmic reticulum"/>
    <property type="evidence" value="ECO:0007669"/>
    <property type="project" value="UniProtKB-SubCell"/>
</dbReference>
<sequence length="366" mass="41292">MKIVSNIALSVPESKEVLARQAYASLNFALNAGWLEEFNKSRTSSNFELQLLANNVLENLAARFPDAPVFQEGVYLLQGSIWDGKNYAADIVFLHGLRGRVFRTWRQKDFIRQKDASLNEFLSKRPRTSCWVKDWLPNDLAYPVRLLAVDYDSFLSDWSFKCPSCYDRCTIVPRSRELASKLAKAGVGKRPIIWVSHSMGGLIVKEMLRGLDTDSSAAPSERSILKNTIACVFYGTPHLGSTLATVSTKGALNTFILPSVEVNMLKEGSPYLIKLHEDFLLIQRRRRIACLSFVETIPTKVAYIKWNVMLVAENSAGSVPGPVYRLKERHFYLCKPEDPQATSYRAVVDFISSVLESYKSNAFQLD</sequence>
<evidence type="ECO:0000256" key="6">
    <source>
        <dbReference type="ARBA" id="ARBA00023136"/>
    </source>
</evidence>
<evidence type="ECO:0008006" key="9">
    <source>
        <dbReference type="Google" id="ProtNLM"/>
    </source>
</evidence>
<dbReference type="Gene3D" id="3.40.50.1820">
    <property type="entry name" value="alpha/beta hydrolase"/>
    <property type="match status" value="1"/>
</dbReference>
<dbReference type="SUPFAM" id="SSF53474">
    <property type="entry name" value="alpha/beta-Hydrolases"/>
    <property type="match status" value="1"/>
</dbReference>
<keyword evidence="6" id="KW-0472">Membrane</keyword>
<dbReference type="Proteomes" id="UP000030665">
    <property type="component" value="Unassembled WGS sequence"/>
</dbReference>
<dbReference type="OrthoDB" id="5086500at2759"/>